<dbReference type="EMBL" id="FOZC01000003">
    <property type="protein sequence ID" value="SFR69721.1"/>
    <property type="molecule type" value="Genomic_DNA"/>
</dbReference>
<evidence type="ECO:0008006" key="3">
    <source>
        <dbReference type="Google" id="ProtNLM"/>
    </source>
</evidence>
<dbReference type="Proteomes" id="UP000214760">
    <property type="component" value="Unassembled WGS sequence"/>
</dbReference>
<name>A0A1I6ISU6_9FIRM</name>
<dbReference type="AlphaFoldDB" id="A0A1I6ISU6"/>
<reference evidence="1 2" key="1">
    <citation type="submission" date="2016-10" db="EMBL/GenBank/DDBJ databases">
        <authorList>
            <person name="de Groot N.N."/>
        </authorList>
    </citation>
    <scope>NUCLEOTIDE SEQUENCE [LARGE SCALE GENOMIC DNA]</scope>
    <source>
        <strain evidence="1 2">F</strain>
    </source>
</reference>
<gene>
    <name evidence="1" type="ORF">SAMN02910262_00759</name>
</gene>
<proteinExistence type="predicted"/>
<accession>A0A1I6ISU6</accession>
<organism evidence="1 2">
    <name type="scientific">[Clostridium] aminophilum</name>
    <dbReference type="NCBI Taxonomy" id="1526"/>
    <lineage>
        <taxon>Bacteria</taxon>
        <taxon>Bacillati</taxon>
        <taxon>Bacillota</taxon>
        <taxon>Clostridia</taxon>
        <taxon>Lachnospirales</taxon>
        <taxon>Lachnospiraceae</taxon>
    </lineage>
</organism>
<evidence type="ECO:0000313" key="1">
    <source>
        <dbReference type="EMBL" id="SFR69721.1"/>
    </source>
</evidence>
<protein>
    <recommendedName>
        <fullName evidence="3">Ankyrin repeat-containing protein</fullName>
    </recommendedName>
</protein>
<sequence>MSVLTEIFLENGFDVKENSGHNGASCLLQLCWSFYDQYILDVAELLLDAGADPTVKTSEDDERGVMDSIDGKLDYWSMGEMTDCPTEYYDSANIFEAYYAMVDRALEHKDYHGIRAFWVSVGYRVNKVEEIAVPHWNKNESLKRRTLLFHADGIILAASDFVDFVVNPYIKEDPIECREI</sequence>
<dbReference type="RefSeq" id="WP_031471769.1">
    <property type="nucleotide sequence ID" value="NZ_FOZC01000003.1"/>
</dbReference>
<evidence type="ECO:0000313" key="2">
    <source>
        <dbReference type="Proteomes" id="UP000214760"/>
    </source>
</evidence>